<protein>
    <submittedName>
        <fullName evidence="2">Uncharacterized protein</fullName>
    </submittedName>
</protein>
<feature type="region of interest" description="Disordered" evidence="1">
    <location>
        <begin position="1"/>
        <end position="21"/>
    </location>
</feature>
<accession>A0A6J4H8F9</accession>
<dbReference type="EMBL" id="CADCTB010000025">
    <property type="protein sequence ID" value="CAA9215909.1"/>
    <property type="molecule type" value="Genomic_DNA"/>
</dbReference>
<feature type="non-terminal residue" evidence="2">
    <location>
        <position position="46"/>
    </location>
</feature>
<evidence type="ECO:0000313" key="2">
    <source>
        <dbReference type="EMBL" id="CAA9215909.1"/>
    </source>
</evidence>
<evidence type="ECO:0000256" key="1">
    <source>
        <dbReference type="SAM" id="MobiDB-lite"/>
    </source>
</evidence>
<organism evidence="2">
    <name type="scientific">uncultured Acidimicrobiales bacterium</name>
    <dbReference type="NCBI Taxonomy" id="310071"/>
    <lineage>
        <taxon>Bacteria</taxon>
        <taxon>Bacillati</taxon>
        <taxon>Actinomycetota</taxon>
        <taxon>Acidimicrobiia</taxon>
        <taxon>Acidimicrobiales</taxon>
        <taxon>environmental samples</taxon>
    </lineage>
</organism>
<feature type="non-terminal residue" evidence="2">
    <location>
        <position position="1"/>
    </location>
</feature>
<name>A0A6J4H8F9_9ACTN</name>
<gene>
    <name evidence="2" type="ORF">AVDCRST_MAG10-400</name>
</gene>
<dbReference type="AlphaFoldDB" id="A0A6J4H8F9"/>
<proteinExistence type="predicted"/>
<reference evidence="2" key="1">
    <citation type="submission" date="2020-02" db="EMBL/GenBank/DDBJ databases">
        <authorList>
            <person name="Meier V. D."/>
        </authorList>
    </citation>
    <scope>NUCLEOTIDE SEQUENCE</scope>
    <source>
        <strain evidence="2">AVDCRST_MAG10</strain>
    </source>
</reference>
<sequence length="46" mass="4851">ALRGKGQLVPPASTGQASRRWRVGGLLRHPVPKRVAGSRGGRPLPV</sequence>